<comment type="caution">
    <text evidence="1">The sequence shown here is derived from an EMBL/GenBank/DDBJ whole genome shotgun (WGS) entry which is preliminary data.</text>
</comment>
<dbReference type="EMBL" id="VSSQ01086048">
    <property type="protein sequence ID" value="MPN33514.1"/>
    <property type="molecule type" value="Genomic_DNA"/>
</dbReference>
<accession>A0A645HBQ0</accession>
<reference evidence="1" key="1">
    <citation type="submission" date="2019-08" db="EMBL/GenBank/DDBJ databases">
        <authorList>
            <person name="Kucharzyk K."/>
            <person name="Murdoch R.W."/>
            <person name="Higgins S."/>
            <person name="Loffler F."/>
        </authorList>
    </citation>
    <scope>NUCLEOTIDE SEQUENCE</scope>
</reference>
<name>A0A645HBQ0_9ZZZZ</name>
<dbReference type="AlphaFoldDB" id="A0A645HBQ0"/>
<organism evidence="1">
    <name type="scientific">bioreactor metagenome</name>
    <dbReference type="NCBI Taxonomy" id="1076179"/>
    <lineage>
        <taxon>unclassified sequences</taxon>
        <taxon>metagenomes</taxon>
        <taxon>ecological metagenomes</taxon>
    </lineage>
</organism>
<sequence length="203" mass="22895">MVVPVVPVAKRYGNERHAVPFHAGNEGAARSFGIARLKSDAAAVHLEQLVVVRHRSSAYAYALRRHYTRKSRVFHGIGSETRHIGCARILFFVVEPARVGERSMSHTELRRLCVHHGDEVVNSAAHGVRYRHRRIVAAAKKQSVKQRLKAHFFARGQVHGRAFGIRALSIHRYYIVAVSVFYGDDGCHYFCRAGYEPLVIGIF</sequence>
<proteinExistence type="predicted"/>
<protein>
    <submittedName>
        <fullName evidence="1">Uncharacterized protein</fullName>
    </submittedName>
</protein>
<evidence type="ECO:0000313" key="1">
    <source>
        <dbReference type="EMBL" id="MPN33514.1"/>
    </source>
</evidence>
<gene>
    <name evidence="1" type="ORF">SDC9_181002</name>
</gene>